<evidence type="ECO:0000313" key="2">
    <source>
        <dbReference type="EMBL" id="MCK8141718.1"/>
    </source>
</evidence>
<dbReference type="Pfam" id="PF13585">
    <property type="entry name" value="CHU_C"/>
    <property type="match status" value="1"/>
</dbReference>
<protein>
    <submittedName>
        <fullName evidence="2">T9SS type B sorting domain-containing protein</fullName>
    </submittedName>
</protein>
<dbReference type="RefSeq" id="WP_248428108.1">
    <property type="nucleotide sequence ID" value="NZ_JALNUB010000004.1"/>
</dbReference>
<dbReference type="PROSITE" id="PS51257">
    <property type="entry name" value="PROKAR_LIPOPROTEIN"/>
    <property type="match status" value="1"/>
</dbReference>
<evidence type="ECO:0000313" key="3">
    <source>
        <dbReference type="Proteomes" id="UP001139260"/>
    </source>
</evidence>
<gene>
    <name evidence="2" type="ORF">MW871_07390</name>
</gene>
<sequence>MRKTLLILFIFISISCLAQFSKSHYIPPLTSAEGLEGDQYIYISTPSIVKVNFEIKEIGGNTIKGTVSNNSPYIHSIGQGINTQLFVDKNQIGKTSNKGYIIESEDLIYVSVRVNSARNQNGSYNHAGGLVSKGNSALGKTFRLGAMLNPIFDSTLLNFASILSTENDTKITISNIPNGTQLANGTLITGPINITLNKNESYVLALQNTDGNTPSNSSKMIGALVVSDKDIVVNSGSFGGSNSSTVDNRGNISGRDIGFDQIVSLEKTGKEYIFVKGNGSDDIERVLLVAHQNTIVYLNGSTDPITINAGNYIAIDGSSFSNGNLYVTSSQNIFAYQSIGGTNAAANQNLFFVPPIKCTTPNMVNNIPFIESIGNIKFNGGLNIVTEAGAIVTINEQPIGVLPTPISGNPNFVSYTKNNLTGNITVKSTKQVYVSYFGTNGAATYGGYYSGFDTKPEVVTERVSITNSKCIPNIILKISSLSSYDSFQWYKNDSPILGEISNSFTPTEPGYYQVQGTISGCPNTFPIFSDKIPVSNCPTDMDNDGTNDNVDIDNDNDGITNCTESYGDLSINLSNLESGSISKENYNNSFSGVISTSILAVSNPLTGKSNGVFTSEIPTGKDNSVGYVMNFAKPISIALEYVNTANTADLLNSNAEFIIKAPIDKTITILNPDNQLLIDTNYDGIFESEVKEYSSFEIRFRLNSTVPLAAGTGTFSLRSYLTDSLTFIHKNLSDTSNNKATFQIKATCLPKDSDGDGIPDQLDLDSDNDGIPDTIEAQIDNAVALSNIDTNKNGLDDAFEPGFFPVDTDNDGVPDYLDVDSDNDGIYDSIETGSLGTDTDNDGIKNYRDLDSDGDLCFDVIEAGFLDPNFDGLLGNNPVVVDVKGKVISAIAYTTPNSNYITAAPIIITIQPQPQIICELQNTTISITDNLGNTYQWQISVDGVNWTDITNKVTYSGVTTNTLSLTSVKSAMNGYKYRVKLNKIGNSCGLISNEIALQTYALPIVNNINLVQCDDDFDGITTFNLTIKNNEITNNATAQTFTFYKTLVGANTQDALQLIANPLAFTNEIPFNQSVWARVTNSNGCFSVAQIDLKISATAIQSSFERTFETCDDFIDSTNDDTDGIATFNFSTVTDDIKNILPVGNYTITYYQNQADALSQLNKITNYTNYRNTSSPITQQIWVRVDSDLDNTCFGIKPCITLKVNPTPNINLNKDHSQDQLICSNIPTLFVTLDAGIVDNSLTSNYTYIWTKNNVVLNGETNPTLAVNTEGNYTVEVSSGLGCSRIRSIKVSPSDIATLTNIEISDLTDDNTIIVNTKGPGKYEYSLDGPTGPFQTSNTFTNVPPGIHDIYVNDANGCGTISKTIAVLGIPKYFTPNNDHYNDYWQVKGINTSFNANTTIYIFDRYGKLLKQLIATSEGWDGTFNGIQLPSDDYWYTIKLEDGRELKGHFSLKR</sequence>
<dbReference type="Proteomes" id="UP001139260">
    <property type="component" value="Unassembled WGS sequence"/>
</dbReference>
<name>A0A9X1XU58_9FLAO</name>
<dbReference type="SUPFAM" id="SSF103647">
    <property type="entry name" value="TSP type-3 repeat"/>
    <property type="match status" value="2"/>
</dbReference>
<dbReference type="InterPro" id="IPR028974">
    <property type="entry name" value="TSP_type-3_rpt"/>
</dbReference>
<dbReference type="GO" id="GO:0005509">
    <property type="term" value="F:calcium ion binding"/>
    <property type="evidence" value="ECO:0007669"/>
    <property type="project" value="InterPro"/>
</dbReference>
<keyword evidence="3" id="KW-1185">Reference proteome</keyword>
<accession>A0A9X1XU58</accession>
<dbReference type="NCBIfam" id="TIGR04131">
    <property type="entry name" value="Bac_Flav_CTERM"/>
    <property type="match status" value="1"/>
</dbReference>
<dbReference type="EMBL" id="JALNUB010000004">
    <property type="protein sequence ID" value="MCK8141718.1"/>
    <property type="molecule type" value="Genomic_DNA"/>
</dbReference>
<comment type="caution">
    <text evidence="2">The sequence shown here is derived from an EMBL/GenBank/DDBJ whole genome shotgun (WGS) entry which is preliminary data.</text>
</comment>
<feature type="chain" id="PRO_5040849383" evidence="1">
    <location>
        <begin position="19"/>
        <end position="1454"/>
    </location>
</feature>
<dbReference type="Gene3D" id="4.10.1080.10">
    <property type="entry name" value="TSP type-3 repeat"/>
    <property type="match status" value="2"/>
</dbReference>
<keyword evidence="1" id="KW-0732">Signal</keyword>
<reference evidence="2" key="1">
    <citation type="submission" date="2022-04" db="EMBL/GenBank/DDBJ databases">
        <title>Flavobacterium pygoscelis sp. nov. isolated from Chinstrap chick (Pygoscelis antarcticus).</title>
        <authorList>
            <person name="Irgang R."/>
            <person name="Poblete-Morales M."/>
            <person name="Avendano-Herrera R."/>
        </authorList>
    </citation>
    <scope>NUCLEOTIDE SEQUENCE</scope>
    <source>
        <strain evidence="2">I-SCBP12n</strain>
    </source>
</reference>
<dbReference type="Gene3D" id="2.60.40.10">
    <property type="entry name" value="Immunoglobulins"/>
    <property type="match status" value="1"/>
</dbReference>
<proteinExistence type="predicted"/>
<feature type="signal peptide" evidence="1">
    <location>
        <begin position="1"/>
        <end position="18"/>
    </location>
</feature>
<organism evidence="2 3">
    <name type="scientific">Flavobacterium pygoscelis</name>
    <dbReference type="NCBI Taxonomy" id="2893176"/>
    <lineage>
        <taxon>Bacteria</taxon>
        <taxon>Pseudomonadati</taxon>
        <taxon>Bacteroidota</taxon>
        <taxon>Flavobacteriia</taxon>
        <taxon>Flavobacteriales</taxon>
        <taxon>Flavobacteriaceae</taxon>
        <taxon>Flavobacterium</taxon>
    </lineage>
</organism>
<dbReference type="InterPro" id="IPR013783">
    <property type="entry name" value="Ig-like_fold"/>
</dbReference>
<evidence type="ECO:0000256" key="1">
    <source>
        <dbReference type="SAM" id="SignalP"/>
    </source>
</evidence>
<dbReference type="InterPro" id="IPR026341">
    <property type="entry name" value="T9SS_type_B"/>
</dbReference>